<feature type="region of interest" description="Disordered" evidence="12">
    <location>
        <begin position="1"/>
        <end position="40"/>
    </location>
</feature>
<proteinExistence type="predicted"/>
<dbReference type="STRING" id="9305.ENSSHAP00000008166"/>
<evidence type="ECO:0000256" key="11">
    <source>
        <dbReference type="PROSITE-ProRule" id="PRU00600"/>
    </source>
</evidence>
<evidence type="ECO:0000313" key="14">
    <source>
        <dbReference type="Ensembl" id="ENSSHAP00000008166.2"/>
    </source>
</evidence>
<dbReference type="Gene3D" id="2.10.50.40">
    <property type="match status" value="1"/>
</dbReference>
<feature type="region of interest" description="Disordered" evidence="12">
    <location>
        <begin position="523"/>
        <end position="557"/>
    </location>
</feature>
<feature type="compositionally biased region" description="Polar residues" evidence="12">
    <location>
        <begin position="543"/>
        <end position="556"/>
    </location>
</feature>
<evidence type="ECO:0000256" key="4">
    <source>
        <dbReference type="ARBA" id="ARBA00022737"/>
    </source>
</evidence>
<keyword evidence="8" id="KW-0131">Cell cycle</keyword>
<dbReference type="eggNOG" id="KOG4139">
    <property type="taxonomic scope" value="Eukaryota"/>
</dbReference>
<keyword evidence="15" id="KW-1185">Reference proteome</keyword>
<evidence type="ECO:0000256" key="2">
    <source>
        <dbReference type="ARBA" id="ARBA00022553"/>
    </source>
</evidence>
<dbReference type="PANTHER" id="PTHR15375:SF22">
    <property type="entry name" value="PROTEIN DBF4 HOMOLOG A"/>
    <property type="match status" value="1"/>
</dbReference>
<comment type="subunit">
    <text evidence="10">Forms a complex with CDC7. Note that CDC7 forms distinct complex either with DBF4A or DBF4B. Such complexes are stable upon replication stress. Interacts with MEN1, MCM2, ORC2, ORC4 and ORC6. Interacts (via IBM motifs) with PSIP1 (via IBD domain); phosphorylation increases its affinity for PSIP1.</text>
</comment>
<reference evidence="14 15" key="1">
    <citation type="journal article" date="2011" name="Proc. Natl. Acad. Sci. U.S.A.">
        <title>Genetic diversity and population structure of the endangered marsupial Sarcophilus harrisii (Tasmanian devil).</title>
        <authorList>
            <person name="Miller W."/>
            <person name="Hayes V.M."/>
            <person name="Ratan A."/>
            <person name="Petersen D.C."/>
            <person name="Wittekindt N.E."/>
            <person name="Miller J."/>
            <person name="Walenz B."/>
            <person name="Knight J."/>
            <person name="Qi J."/>
            <person name="Zhao F."/>
            <person name="Wang Q."/>
            <person name="Bedoya-Reina O.C."/>
            <person name="Katiyar N."/>
            <person name="Tomsho L.P."/>
            <person name="Kasson L.M."/>
            <person name="Hardie R.A."/>
            <person name="Woodbridge P."/>
            <person name="Tindall E.A."/>
            <person name="Bertelsen M.F."/>
            <person name="Dixon D."/>
            <person name="Pyecroft S."/>
            <person name="Helgen K.M."/>
            <person name="Lesk A.M."/>
            <person name="Pringle T.H."/>
            <person name="Patterson N."/>
            <person name="Zhang Y."/>
            <person name="Kreiss A."/>
            <person name="Woods G.M."/>
            <person name="Jones M.E."/>
            <person name="Schuster S.C."/>
        </authorList>
    </citation>
    <scope>NUCLEOTIDE SEQUENCE [LARGE SCALE GENOMIC DNA]</scope>
</reference>
<dbReference type="FunCoup" id="G3VYB1">
    <property type="interactions" value="1626"/>
</dbReference>
<evidence type="ECO:0000256" key="10">
    <source>
        <dbReference type="ARBA" id="ARBA00061819"/>
    </source>
</evidence>
<accession>G3VYB1</accession>
<evidence type="ECO:0000256" key="7">
    <source>
        <dbReference type="ARBA" id="ARBA00023242"/>
    </source>
</evidence>
<dbReference type="FunFam" id="2.10.50.40:FF:000001">
    <property type="entry name" value="Protein DBF4 homolog A"/>
    <property type="match status" value="1"/>
</dbReference>
<dbReference type="Proteomes" id="UP000007648">
    <property type="component" value="Unassembled WGS sequence"/>
</dbReference>
<dbReference type="GO" id="GO:1901987">
    <property type="term" value="P:regulation of cell cycle phase transition"/>
    <property type="evidence" value="ECO:0007669"/>
    <property type="project" value="TreeGrafter"/>
</dbReference>
<dbReference type="GO" id="GO:0008270">
    <property type="term" value="F:zinc ion binding"/>
    <property type="evidence" value="ECO:0007669"/>
    <property type="project" value="UniProtKB-KW"/>
</dbReference>
<evidence type="ECO:0000256" key="3">
    <source>
        <dbReference type="ARBA" id="ARBA00022723"/>
    </source>
</evidence>
<dbReference type="HOGENOM" id="CLU_030726_2_0_1"/>
<reference evidence="14" key="3">
    <citation type="submission" date="2025-09" db="UniProtKB">
        <authorList>
            <consortium name="Ensembl"/>
        </authorList>
    </citation>
    <scope>IDENTIFICATION</scope>
</reference>
<evidence type="ECO:0000259" key="13">
    <source>
        <dbReference type="PROSITE" id="PS51265"/>
    </source>
</evidence>
<keyword evidence="4" id="KW-0677">Repeat</keyword>
<keyword evidence="7" id="KW-0539">Nucleus</keyword>
<dbReference type="PANTHER" id="PTHR15375">
    <property type="entry name" value="ACTIVATOR OF S-PHASE KINASE-RELATED"/>
    <property type="match status" value="1"/>
</dbReference>
<dbReference type="GO" id="GO:0031431">
    <property type="term" value="C:Dbf4-dependent protein kinase complex"/>
    <property type="evidence" value="ECO:0007669"/>
    <property type="project" value="TreeGrafter"/>
</dbReference>
<organism evidence="14 15">
    <name type="scientific">Sarcophilus harrisii</name>
    <name type="common">Tasmanian devil</name>
    <name type="synonym">Sarcophilus laniarius</name>
    <dbReference type="NCBI Taxonomy" id="9305"/>
    <lineage>
        <taxon>Eukaryota</taxon>
        <taxon>Metazoa</taxon>
        <taxon>Chordata</taxon>
        <taxon>Craniata</taxon>
        <taxon>Vertebrata</taxon>
        <taxon>Euteleostomi</taxon>
        <taxon>Mammalia</taxon>
        <taxon>Metatheria</taxon>
        <taxon>Dasyuromorphia</taxon>
        <taxon>Dasyuridae</taxon>
        <taxon>Sarcophilus</taxon>
    </lineage>
</organism>
<comment type="subcellular location">
    <subcellularLocation>
        <location evidence="1">Nucleus</location>
    </subcellularLocation>
</comment>
<dbReference type="GeneTree" id="ENSGT00530000063909"/>
<reference evidence="14" key="2">
    <citation type="submission" date="2025-08" db="UniProtKB">
        <authorList>
            <consortium name="Ensembl"/>
        </authorList>
    </citation>
    <scope>IDENTIFICATION</scope>
</reference>
<evidence type="ECO:0000256" key="9">
    <source>
        <dbReference type="ARBA" id="ARBA00040397"/>
    </source>
</evidence>
<feature type="compositionally biased region" description="Basic and acidic residues" evidence="12">
    <location>
        <begin position="22"/>
        <end position="40"/>
    </location>
</feature>
<protein>
    <recommendedName>
        <fullName evidence="9">Protein DBF4 homolog A</fullName>
    </recommendedName>
</protein>
<dbReference type="GO" id="GO:0016604">
    <property type="term" value="C:nuclear body"/>
    <property type="evidence" value="ECO:0007669"/>
    <property type="project" value="Ensembl"/>
</dbReference>
<dbReference type="KEGG" id="shr:100918142"/>
<dbReference type="RefSeq" id="XP_012406748.1">
    <property type="nucleotide sequence ID" value="XM_012551294.3"/>
</dbReference>
<dbReference type="InterPro" id="IPR051590">
    <property type="entry name" value="Replication_Regulatory_Kinase"/>
</dbReference>
<dbReference type="Ensembl" id="ENSSHAT00000008233.2">
    <property type="protein sequence ID" value="ENSSHAP00000008166.2"/>
    <property type="gene ID" value="ENSSHAG00000007076.2"/>
</dbReference>
<dbReference type="Gene3D" id="6.10.250.3410">
    <property type="entry name" value="DBF zinc finger"/>
    <property type="match status" value="1"/>
</dbReference>
<dbReference type="GO" id="GO:0003676">
    <property type="term" value="F:nucleic acid binding"/>
    <property type="evidence" value="ECO:0007669"/>
    <property type="project" value="InterPro"/>
</dbReference>
<gene>
    <name evidence="14" type="primary">DBF4</name>
</gene>
<dbReference type="OrthoDB" id="21380at2759"/>
<evidence type="ECO:0000313" key="15">
    <source>
        <dbReference type="Proteomes" id="UP000007648"/>
    </source>
</evidence>
<evidence type="ECO:0000256" key="5">
    <source>
        <dbReference type="ARBA" id="ARBA00022771"/>
    </source>
</evidence>
<dbReference type="Pfam" id="PF07535">
    <property type="entry name" value="zf-DBF"/>
    <property type="match status" value="1"/>
</dbReference>
<keyword evidence="2" id="KW-0597">Phosphoprotein</keyword>
<dbReference type="GO" id="GO:0043539">
    <property type="term" value="F:protein serine/threonine kinase activator activity"/>
    <property type="evidence" value="ECO:0007669"/>
    <property type="project" value="TreeGrafter"/>
</dbReference>
<dbReference type="InterPro" id="IPR038545">
    <property type="entry name" value="Znf_DBF_sf"/>
</dbReference>
<keyword evidence="6" id="KW-0862">Zinc</keyword>
<keyword evidence="3" id="KW-0479">Metal-binding</keyword>
<dbReference type="FunFam" id="6.10.250.3410:FF:000001">
    <property type="entry name" value="Protein DBF4 homolog A"/>
    <property type="match status" value="1"/>
</dbReference>
<name>G3VYB1_SARHA</name>
<evidence type="ECO:0000256" key="12">
    <source>
        <dbReference type="SAM" id="MobiDB-lite"/>
    </source>
</evidence>
<sequence>MKAGTMRIRSKGHHPAGGIQIKNEKNRPSLKTVKNDNKSEKSKYKPLWGKVFYLDLPSVVISERLEKDLKELGGRVEEFLSKDISYLISNKKEAKYAQTLGCISPVPSPESTYTGGNTSPHPSCDGSSFKTPDPVCMSRGKLLVEKAIKEHEFIPSNSILSNALSWGVKILHIDDIKYYIEQKKKELYLIKKSSTSIREVGKRLGVQKTKTGRLKKPFVKVEDSSHHYRPFYLQLSNIPLINYSVPKPCSPFDLDKTSSLQKQMQAKQRNRTGCEADEGRCTPAQPRLRENKRKGYCECCSQKYEALQAHLLSEQHRNFAQSTQYQVVDDIISKLVYDFVEYKNNISRRVKCSIGSFAPITGNTFKRNESEKELELHCVSPNDPQGNPTKQVIKQDFQYQESKDPSQKVAFSSEPIDSFASCSPCPYNSTSKLGEHLDCRKSSIINPVKENIKLDLVQLPLNNDTQGYTPQVSDHKGIRNEKDLEALKTEYCPYILETFMHVSDFDETDKNVSQLKRKSDSTLFPDTCQKKKGTSSPHRNDSSLRVISNSPKQSIGQAKIVSCSPSGEEPKQVDVESTDSLPSGRLHRKVKIVLGRNKKRSQKKNVELHLKNKTEFPATREENSICSSPIQSLVELFQTSEDNSEFLGFTSCSENHGSCDVLEVWEEETGNSLLSMFLSSPSSTSTFTGF</sequence>
<dbReference type="InterPro" id="IPR006572">
    <property type="entry name" value="Znf_DBF"/>
</dbReference>
<feature type="region of interest" description="Disordered" evidence="12">
    <location>
        <begin position="562"/>
        <end position="581"/>
    </location>
</feature>
<dbReference type="GeneID" id="100918142"/>
<keyword evidence="5 11" id="KW-0863">Zinc-finger</keyword>
<evidence type="ECO:0000256" key="1">
    <source>
        <dbReference type="ARBA" id="ARBA00004123"/>
    </source>
</evidence>
<feature type="domain" description="DBF4-type" evidence="13">
    <location>
        <begin position="290"/>
        <end position="338"/>
    </location>
</feature>
<dbReference type="InParanoid" id="G3VYB1"/>
<dbReference type="AlphaFoldDB" id="G3VYB1"/>
<evidence type="ECO:0000256" key="8">
    <source>
        <dbReference type="ARBA" id="ARBA00023306"/>
    </source>
</evidence>
<dbReference type="GO" id="GO:0010571">
    <property type="term" value="P:positive regulation of nuclear cell cycle DNA replication"/>
    <property type="evidence" value="ECO:0007669"/>
    <property type="project" value="TreeGrafter"/>
</dbReference>
<evidence type="ECO:0000256" key="6">
    <source>
        <dbReference type="ARBA" id="ARBA00022833"/>
    </source>
</evidence>
<dbReference type="PROSITE" id="PS51265">
    <property type="entry name" value="ZF_DBF4"/>
    <property type="match status" value="1"/>
</dbReference>
<dbReference type="SMART" id="SM00586">
    <property type="entry name" value="ZnF_DBF"/>
    <property type="match status" value="1"/>
</dbReference>
<dbReference type="CTD" id="10926"/>